<organism evidence="9 10">
    <name type="scientific">Agromyces mariniharenae</name>
    <dbReference type="NCBI Taxonomy" id="2604423"/>
    <lineage>
        <taxon>Bacteria</taxon>
        <taxon>Bacillati</taxon>
        <taxon>Actinomycetota</taxon>
        <taxon>Actinomycetes</taxon>
        <taxon>Micrococcales</taxon>
        <taxon>Microbacteriaceae</taxon>
        <taxon>Agromyces</taxon>
    </lineage>
</organism>
<dbReference type="PANTHER" id="PTHR33406">
    <property type="entry name" value="MEMBRANE PROTEIN MJ1562-RELATED"/>
    <property type="match status" value="1"/>
</dbReference>
<feature type="transmembrane region" description="Helical" evidence="7">
    <location>
        <begin position="807"/>
        <end position="834"/>
    </location>
</feature>
<evidence type="ECO:0000256" key="4">
    <source>
        <dbReference type="ARBA" id="ARBA00022989"/>
    </source>
</evidence>
<evidence type="ECO:0000256" key="5">
    <source>
        <dbReference type="ARBA" id="ARBA00023136"/>
    </source>
</evidence>
<evidence type="ECO:0000256" key="3">
    <source>
        <dbReference type="ARBA" id="ARBA00022692"/>
    </source>
</evidence>
<feature type="compositionally biased region" description="Low complexity" evidence="6">
    <location>
        <begin position="78"/>
        <end position="136"/>
    </location>
</feature>
<evidence type="ECO:0000313" key="9">
    <source>
        <dbReference type="EMBL" id="TYL50552.1"/>
    </source>
</evidence>
<reference evidence="9 10" key="1">
    <citation type="submission" date="2019-08" db="EMBL/GenBank/DDBJ databases">
        <authorList>
            <person name="Hu J."/>
        </authorList>
    </citation>
    <scope>NUCLEOTIDE SEQUENCE [LARGE SCALE GENOMIC DNA]</scope>
    <source>
        <strain evidence="9 10">NEAU-184</strain>
    </source>
</reference>
<dbReference type="InterPro" id="IPR000731">
    <property type="entry name" value="SSD"/>
</dbReference>
<dbReference type="PROSITE" id="PS50156">
    <property type="entry name" value="SSD"/>
    <property type="match status" value="1"/>
</dbReference>
<feature type="transmembrane region" description="Helical" evidence="7">
    <location>
        <begin position="426"/>
        <end position="444"/>
    </location>
</feature>
<feature type="transmembrane region" description="Helical" evidence="7">
    <location>
        <begin position="450"/>
        <end position="470"/>
    </location>
</feature>
<dbReference type="Proteomes" id="UP000325243">
    <property type="component" value="Unassembled WGS sequence"/>
</dbReference>
<evidence type="ECO:0000259" key="8">
    <source>
        <dbReference type="PROSITE" id="PS50156"/>
    </source>
</evidence>
<gene>
    <name evidence="9" type="ORF">FYC51_15300</name>
</gene>
<evidence type="ECO:0000256" key="2">
    <source>
        <dbReference type="ARBA" id="ARBA00022475"/>
    </source>
</evidence>
<keyword evidence="2" id="KW-1003">Cell membrane</keyword>
<dbReference type="Pfam" id="PF03176">
    <property type="entry name" value="MMPL"/>
    <property type="match status" value="2"/>
</dbReference>
<feature type="transmembrane region" description="Helical" evidence="7">
    <location>
        <begin position="526"/>
        <end position="550"/>
    </location>
</feature>
<keyword evidence="4 7" id="KW-1133">Transmembrane helix</keyword>
<feature type="transmembrane region" description="Helical" evidence="7">
    <location>
        <begin position="880"/>
        <end position="899"/>
    </location>
</feature>
<proteinExistence type="predicted"/>
<feature type="transmembrane region" description="Helical" evidence="7">
    <location>
        <begin position="775"/>
        <end position="795"/>
    </location>
</feature>
<evidence type="ECO:0000256" key="7">
    <source>
        <dbReference type="SAM" id="Phobius"/>
    </source>
</evidence>
<dbReference type="SUPFAM" id="SSF82866">
    <property type="entry name" value="Multidrug efflux transporter AcrB transmembrane domain"/>
    <property type="match status" value="2"/>
</dbReference>
<accession>A0A5S4UVI3</accession>
<dbReference type="PANTHER" id="PTHR33406:SF13">
    <property type="entry name" value="MEMBRANE PROTEIN YDFJ"/>
    <property type="match status" value="1"/>
</dbReference>
<protein>
    <submittedName>
        <fullName evidence="9">MMPL family transporter</fullName>
    </submittedName>
</protein>
<feature type="transmembrane region" description="Helical" evidence="7">
    <location>
        <begin position="583"/>
        <end position="604"/>
    </location>
</feature>
<feature type="compositionally biased region" description="Low complexity" evidence="6">
    <location>
        <begin position="26"/>
        <end position="66"/>
    </location>
</feature>
<feature type="transmembrane region" description="Helical" evidence="7">
    <location>
        <begin position="855"/>
        <end position="874"/>
    </location>
</feature>
<dbReference type="AlphaFoldDB" id="A0A5S4UVI3"/>
<dbReference type="InterPro" id="IPR050545">
    <property type="entry name" value="Mycobact_MmpL"/>
</dbReference>
<dbReference type="GO" id="GO:0005886">
    <property type="term" value="C:plasma membrane"/>
    <property type="evidence" value="ECO:0007669"/>
    <property type="project" value="UniProtKB-SubCell"/>
</dbReference>
<feature type="compositionally biased region" description="Low complexity" evidence="6">
    <location>
        <begin position="149"/>
        <end position="198"/>
    </location>
</feature>
<keyword evidence="3 7" id="KW-0812">Transmembrane</keyword>
<comment type="subcellular location">
    <subcellularLocation>
        <location evidence="1">Cell membrane</location>
        <topology evidence="1">Multi-pass membrane protein</topology>
    </subcellularLocation>
</comment>
<evidence type="ECO:0000256" key="1">
    <source>
        <dbReference type="ARBA" id="ARBA00004651"/>
    </source>
</evidence>
<comment type="caution">
    <text evidence="9">The sequence shown here is derived from an EMBL/GenBank/DDBJ whole genome shotgun (WGS) entry which is preliminary data.</text>
</comment>
<dbReference type="EMBL" id="VSSB01000002">
    <property type="protein sequence ID" value="TYL50552.1"/>
    <property type="molecule type" value="Genomic_DNA"/>
</dbReference>
<feature type="transmembrane region" description="Helical" evidence="7">
    <location>
        <begin position="399"/>
        <end position="419"/>
    </location>
</feature>
<sequence>MQDLTDRSSTVEACPPTPNRRHACARPTSSSRSPSSSSPPSDSPEPRCSTSPTTPATRSRACSTTTPRRRRCSRRRSSPPSASSRPCSTSSSPAATAAVAPGSSTGSSTCCWSTARRCTCSSSRGRASPSCRSSRAPTPPCAAWPPPSARSARAWSTRCASGSPSAALPSSSPRVARSPTRTRSPPTTRSATRCTPCSASCSHPPTAPDRPRTTERRPVALLLHRIGRFAFRRAWLVLAGWVVALAALLGAGIGLGGQLQESYAIPGTESQQAIDQLAAVFPQTAGASAKAVVEVPDGASVEDPSYTAAIEDMEAALEDVDGVASVLGPFDEYAGDQVSDDARTAYIQVQFDGPVTDVSAESIDAVLATGDLGRDAGMEVAFGGEVFQDTTFGLTITEAIGVLFAGVVLIITFGSLLAAGMPLLTALVGVGAAFGGISVVAAFAPVSSTAPMLAVMIGLAVGIDYALFILSRHRTQLARGMDPQESAAEAVATAGGAVVFAGLTVIIALLGLLVVGIPFLSVMGVAAAFAVLIAVIGATTLLPALLGLAGKRLIPKPSSRAYRRAVAGDEGGKKTMGRRWVDTVLKAPIVFVLLVVGLLGAAAIPAASLDLNLPSGAGEAGSSQREAYDMIADGFGPGYNGPLVVTVDITQTTDIMEDLDAIAARLAEVDGVAYVGQGMPNATVDTAIIQVIPESAPNDPETKQVVQEIRALEPEIQEDFGTPIAVTGYTAVSIDISQRLTDALVPFALIVVGLSIILLLIVFRSVFVPIKAALGFLLSAFAAIGVSVAVFQWGWFADLMHIEPGPILSFLPILLMAVLFGLAMDYEVFLVSGMREEFVKTKEPRSSIVHGFQHAARVVTAAALIMFFVFFAFVPEGTGAIKGIAFALAIGVAFDAFLVRMTLVPAAMALAGRGAWWLPKWLARILPDVDIEGEGLRHHLAESEWAEAEDADVLADELLVGDPAGPIGPLSVAVPRGGALVVRGRANERRLVAATLAGRVTPAGGRLAVLGAPLPTDAGAVMRRVAVADSSTDAAPGVTAGDVVAARVEATRAWYRLDSSRAAVSAALRRVAEARTAAADPLAWRTRSLDPDTPFASLDPLDRTLVAVAAALAERPGAVVVDLDDASGPADRLWPALARLVPDGVVLIATVPADADPIPAVDAFAVRGIRSLDLDAGLAGAPDLVARPQEALR</sequence>
<feature type="region of interest" description="Disordered" evidence="6">
    <location>
        <begin position="1"/>
        <end position="213"/>
    </location>
</feature>
<dbReference type="Gene3D" id="1.20.1640.10">
    <property type="entry name" value="Multidrug efflux transporter AcrB transmembrane domain"/>
    <property type="match status" value="2"/>
</dbReference>
<evidence type="ECO:0000313" key="10">
    <source>
        <dbReference type="Proteomes" id="UP000325243"/>
    </source>
</evidence>
<feature type="compositionally biased region" description="Basic residues" evidence="6">
    <location>
        <begin position="67"/>
        <end position="77"/>
    </location>
</feature>
<feature type="domain" description="SSD" evidence="8">
    <location>
        <begin position="436"/>
        <end position="548"/>
    </location>
</feature>
<name>A0A5S4UVI3_9MICO</name>
<feature type="compositionally biased region" description="Pro residues" evidence="6">
    <location>
        <begin position="137"/>
        <end position="148"/>
    </location>
</feature>
<evidence type="ECO:0000256" key="6">
    <source>
        <dbReference type="SAM" id="MobiDB-lite"/>
    </source>
</evidence>
<dbReference type="InterPro" id="IPR004869">
    <property type="entry name" value="MMPL_dom"/>
</dbReference>
<keyword evidence="5 7" id="KW-0472">Membrane</keyword>
<keyword evidence="10" id="KW-1185">Reference proteome</keyword>
<feature type="transmembrane region" description="Helical" evidence="7">
    <location>
        <begin position="234"/>
        <end position="255"/>
    </location>
</feature>
<feature type="transmembrane region" description="Helical" evidence="7">
    <location>
        <begin position="491"/>
        <end position="520"/>
    </location>
</feature>
<feature type="transmembrane region" description="Helical" evidence="7">
    <location>
        <begin position="743"/>
        <end position="763"/>
    </location>
</feature>